<accession>A0A931HZA6</accession>
<dbReference type="PANTHER" id="PTHR35370">
    <property type="entry name" value="CYTOPLASMIC PROTEIN-RELATED-RELATED"/>
    <property type="match status" value="1"/>
</dbReference>
<protein>
    <submittedName>
        <fullName evidence="1">Type VI secretion system baseplate subunit TssF</fullName>
    </submittedName>
</protein>
<evidence type="ECO:0000313" key="1">
    <source>
        <dbReference type="EMBL" id="MBH0236444.1"/>
    </source>
</evidence>
<keyword evidence="2" id="KW-1185">Reference proteome</keyword>
<dbReference type="NCBIfam" id="TIGR03359">
    <property type="entry name" value="VI_chp_6"/>
    <property type="match status" value="1"/>
</dbReference>
<evidence type="ECO:0000313" key="2">
    <source>
        <dbReference type="Proteomes" id="UP000631694"/>
    </source>
</evidence>
<dbReference type="AlphaFoldDB" id="A0A931HZA6"/>
<comment type="caution">
    <text evidence="1">The sequence shown here is derived from an EMBL/GenBank/DDBJ whole genome shotgun (WGS) entry which is preliminary data.</text>
</comment>
<gene>
    <name evidence="1" type="primary">tssF</name>
    <name evidence="1" type="ORF">I5731_01290</name>
</gene>
<dbReference type="EMBL" id="JADZLT010000037">
    <property type="protein sequence ID" value="MBH0236444.1"/>
    <property type="molecule type" value="Genomic_DNA"/>
</dbReference>
<dbReference type="InterPro" id="IPR010272">
    <property type="entry name" value="T6SS_TssF"/>
</dbReference>
<dbReference type="PIRSF" id="PIRSF028304">
    <property type="entry name" value="UCP028304"/>
    <property type="match status" value="1"/>
</dbReference>
<name>A0A931HZA6_9HYPH</name>
<reference evidence="1" key="1">
    <citation type="submission" date="2020-12" db="EMBL/GenBank/DDBJ databases">
        <title>Methylobrevis albus sp. nov., isolated from fresh water lack sediment.</title>
        <authorList>
            <person name="Zou Q."/>
        </authorList>
    </citation>
    <scope>NUCLEOTIDE SEQUENCE</scope>
    <source>
        <strain evidence="1">L22</strain>
    </source>
</reference>
<dbReference type="Pfam" id="PF05947">
    <property type="entry name" value="T6SS_TssF"/>
    <property type="match status" value="1"/>
</dbReference>
<organism evidence="1 2">
    <name type="scientific">Methylobrevis albus</name>
    <dbReference type="NCBI Taxonomy" id="2793297"/>
    <lineage>
        <taxon>Bacteria</taxon>
        <taxon>Pseudomonadati</taxon>
        <taxon>Pseudomonadota</taxon>
        <taxon>Alphaproteobacteria</taxon>
        <taxon>Hyphomicrobiales</taxon>
        <taxon>Pleomorphomonadaceae</taxon>
        <taxon>Methylobrevis</taxon>
    </lineage>
</organism>
<dbReference type="RefSeq" id="WP_197309550.1">
    <property type="nucleotide sequence ID" value="NZ_JADZLT010000037.1"/>
</dbReference>
<proteinExistence type="predicted"/>
<dbReference type="PANTHER" id="PTHR35370:SF1">
    <property type="entry name" value="TYPE VI SECRETION SYSTEM COMPONENT TSSF1"/>
    <property type="match status" value="1"/>
</dbReference>
<dbReference type="Proteomes" id="UP000631694">
    <property type="component" value="Unassembled WGS sequence"/>
</dbReference>
<sequence length="653" mass="72693">MNREFLDLYNRELALLNEQAREFAEEYPGVAERLGGLMADRMDPMIGGLLEGAAFLAARVQLKLKHEFSEFTHSLIEQLVPQYLAPTPSVLLARVTPPFGDPALRDGMTLKRGAYLDATYRERDRRVACRFRLSSDIELWPFEIMAAEYLAAPGPLQALGLPVGPQAAAGLRLTLTHRTQERPEDEPAEAAARDKPEMHFAGCRTRKLRVHLTGAEADAVALYEQLFAHCQSIWFRHLDGFGDPVAVRVPEAALRQVGFAEEESLLPNDMRLFRGFDLLREYFMFPRKFLGFDLIGLETVMPKLASKQVELIFVFDEVNPRLSAAVRRESFALGAAPAVNLFEKTLDRIPVRANQHEYHVVPDRSRMLDFEPNRVLDVYAHIAGQATKVPVPPLYSAPRGLKGMQSAYAYTVRRLPRRRSAEERKYGVASDYVGTDMFLSLGEPDGIDDDGVAELSVRALCTNRHLTEHLPVGDGGADFRFLDDVSLVVSCIAGPTRPREPVATALAGKTDRATSGEVAWRLINMLSLNHLGLVERAGGRSGQSLREVLGLFADVADSATERRIRGVRSVDSRPIVRRLRQRAGTGAARGIEVTVLLDEKAFEGTGTFLLGAVLERFFAEYVGVNHFTQTVIRTTERGETMRWPARTGSRGEL</sequence>